<reference evidence="2" key="1">
    <citation type="submission" date="2023-06" db="EMBL/GenBank/DDBJ databases">
        <title>Genome-scale phylogeny and comparative genomics of the fungal order Sordariales.</title>
        <authorList>
            <consortium name="Lawrence Berkeley National Laboratory"/>
            <person name="Hensen N."/>
            <person name="Bonometti L."/>
            <person name="Westerberg I."/>
            <person name="Brannstrom I.O."/>
            <person name="Guillou S."/>
            <person name="Cros-Aarteil S."/>
            <person name="Calhoun S."/>
            <person name="Haridas S."/>
            <person name="Kuo A."/>
            <person name="Mondo S."/>
            <person name="Pangilinan J."/>
            <person name="Riley R."/>
            <person name="Labutti K."/>
            <person name="Andreopoulos B."/>
            <person name="Lipzen A."/>
            <person name="Chen C."/>
            <person name="Yanf M."/>
            <person name="Daum C."/>
            <person name="Ng V."/>
            <person name="Clum A."/>
            <person name="Steindorff A."/>
            <person name="Ohm R."/>
            <person name="Martin F."/>
            <person name="Silar P."/>
            <person name="Natvig D."/>
            <person name="Lalanne C."/>
            <person name="Gautier V."/>
            <person name="Ament-Velasquez S.L."/>
            <person name="Kruys A."/>
            <person name="Hutchinson M.I."/>
            <person name="Powell A.J."/>
            <person name="Barry K."/>
            <person name="Miller A.N."/>
            <person name="Grigoriev I.V."/>
            <person name="Debuchy R."/>
            <person name="Gladieux P."/>
            <person name="Thoren M.H."/>
            <person name="Johannesson H."/>
        </authorList>
    </citation>
    <scope>NUCLEOTIDE SEQUENCE</scope>
    <source>
        <strain evidence="2">PSN4</strain>
    </source>
</reference>
<keyword evidence="3" id="KW-1185">Reference proteome</keyword>
<protein>
    <submittedName>
        <fullName evidence="2">Heterokaryon incompatibility protein 6</fullName>
    </submittedName>
</protein>
<sequence length="625" mass="69301">MASIPPAEKYWYRQLQRTPPEIRLFELLPGEDGEPIRGRITHHALDRDLAFDALSYAWGDATHRFIITVDDDKQLGVAANLHAALGHLRHPTDSLRIWIDAICINQADHAERSFQVGLMHSIYSQPQVVRAYLDQDVNASHPSIQKLISFASLDLEHLDSTAAAELCAVADLSSGVWDPVFDIFQNRYWGRLWVQQELILPPRFSVHCRRVVIPGEAIIAYNVILGRALAPLYESSDASSVDALRRAIEKMRFFDAPSRDLDHLRHQVHHVSNQQDERVHGFAKWCSLLGNLLQYSRMDATEPRDKLYGLLGFSLDVSAGDIAVDYQISLPDAYADVARFCIDKYANVNFLCHCQLKPSPPPSQVDSDEPVFPSWLPNWPAMDETMRGAVFMDERPRAGGSLCPRGATKLSSDRRSLFVRGFRVDTIATATAAPFLDAQPIASVLDSLREIFHAVHLAVDDDAIVHVFARGEGRHVSATTGSDGFRATKASLSRLESLARKTPTTGLGDVAFMAGPLGFDQASERRAVRRIVDCLKGRRVARLSTGQVGILLDGHVRPGDEVWILFGCAYPIILRPTGSGVYRVVSPMHVHGLMDGEAVEGLADMDAPLHRFGVDTFSIATIELV</sequence>
<accession>A0AAJ0F1M5</accession>
<evidence type="ECO:0000259" key="1">
    <source>
        <dbReference type="Pfam" id="PF06985"/>
    </source>
</evidence>
<evidence type="ECO:0000313" key="3">
    <source>
        <dbReference type="Proteomes" id="UP001239445"/>
    </source>
</evidence>
<dbReference type="EMBL" id="MU839842">
    <property type="protein sequence ID" value="KAK1751391.1"/>
    <property type="molecule type" value="Genomic_DNA"/>
</dbReference>
<dbReference type="PANTHER" id="PTHR24148">
    <property type="entry name" value="ANKYRIN REPEAT DOMAIN-CONTAINING PROTEIN 39 HOMOLOG-RELATED"/>
    <property type="match status" value="1"/>
</dbReference>
<dbReference type="Pfam" id="PF06985">
    <property type="entry name" value="HET"/>
    <property type="match status" value="1"/>
</dbReference>
<name>A0AAJ0F1M5_9PEZI</name>
<gene>
    <name evidence="2" type="ORF">QBC47DRAFT_464112</name>
</gene>
<comment type="caution">
    <text evidence="2">The sequence shown here is derived from an EMBL/GenBank/DDBJ whole genome shotgun (WGS) entry which is preliminary data.</text>
</comment>
<proteinExistence type="predicted"/>
<dbReference type="InterPro" id="IPR052895">
    <property type="entry name" value="HetReg/Transcr_Mod"/>
</dbReference>
<organism evidence="2 3">
    <name type="scientific">Echria macrotheca</name>
    <dbReference type="NCBI Taxonomy" id="438768"/>
    <lineage>
        <taxon>Eukaryota</taxon>
        <taxon>Fungi</taxon>
        <taxon>Dikarya</taxon>
        <taxon>Ascomycota</taxon>
        <taxon>Pezizomycotina</taxon>
        <taxon>Sordariomycetes</taxon>
        <taxon>Sordariomycetidae</taxon>
        <taxon>Sordariales</taxon>
        <taxon>Schizotheciaceae</taxon>
        <taxon>Echria</taxon>
    </lineage>
</organism>
<evidence type="ECO:0000313" key="2">
    <source>
        <dbReference type="EMBL" id="KAK1751391.1"/>
    </source>
</evidence>
<dbReference type="AlphaFoldDB" id="A0AAJ0F1M5"/>
<dbReference type="InterPro" id="IPR010730">
    <property type="entry name" value="HET"/>
</dbReference>
<feature type="domain" description="Heterokaryon incompatibility" evidence="1">
    <location>
        <begin position="51"/>
        <end position="197"/>
    </location>
</feature>
<dbReference type="PANTHER" id="PTHR24148:SF64">
    <property type="entry name" value="HETEROKARYON INCOMPATIBILITY DOMAIN-CONTAINING PROTEIN"/>
    <property type="match status" value="1"/>
</dbReference>
<dbReference type="Proteomes" id="UP001239445">
    <property type="component" value="Unassembled WGS sequence"/>
</dbReference>